<dbReference type="Proteomes" id="UP001207294">
    <property type="component" value="Unassembled WGS sequence"/>
</dbReference>
<evidence type="ECO:0000313" key="2">
    <source>
        <dbReference type="EMBL" id="MCV4375662.1"/>
    </source>
</evidence>
<sequence>MIKKTCLALFATAVLATGNAYAACANLNVNSSGANVLAQGDAVVYGPYSISCAGPQTFTFQDLSASNSNNSIKHIFERQNGSTWTVVSSSTSTGAASVTKTFSISTNGTYRYRIENVGTSRIANWTMSGRVTLFTIPGTF</sequence>
<name>A0ABT3BS35_9PSED</name>
<protein>
    <submittedName>
        <fullName evidence="2">Uncharacterized protein</fullName>
    </submittedName>
</protein>
<feature type="chain" id="PRO_5046940221" evidence="1">
    <location>
        <begin position="23"/>
        <end position="140"/>
    </location>
</feature>
<gene>
    <name evidence="2" type="ORF">OH718_03530</name>
</gene>
<dbReference type="EMBL" id="JAOXML010000002">
    <property type="protein sequence ID" value="MCV4375662.1"/>
    <property type="molecule type" value="Genomic_DNA"/>
</dbReference>
<comment type="caution">
    <text evidence="2">The sequence shown here is derived from an EMBL/GenBank/DDBJ whole genome shotgun (WGS) entry which is preliminary data.</text>
</comment>
<feature type="signal peptide" evidence="1">
    <location>
        <begin position="1"/>
        <end position="22"/>
    </location>
</feature>
<reference evidence="2 3" key="1">
    <citation type="submission" date="2022-10" db="EMBL/GenBank/DDBJ databases">
        <title>Characterization of Pseudomonas capsici strains from pepper and tomato in Georgia.</title>
        <authorList>
            <person name="Zhao M."/>
            <person name="Dutta B."/>
        </authorList>
    </citation>
    <scope>NUCLEOTIDE SEQUENCE [LARGE SCALE GENOMIC DNA]</scope>
    <source>
        <strain evidence="2 3">Pc20-5</strain>
    </source>
</reference>
<organism evidence="2 3">
    <name type="scientific">Pseudomonas capsici</name>
    <dbReference type="NCBI Taxonomy" id="2810614"/>
    <lineage>
        <taxon>Bacteria</taxon>
        <taxon>Pseudomonadati</taxon>
        <taxon>Pseudomonadota</taxon>
        <taxon>Gammaproteobacteria</taxon>
        <taxon>Pseudomonadales</taxon>
        <taxon>Pseudomonadaceae</taxon>
        <taxon>Pseudomonas</taxon>
    </lineage>
</organism>
<keyword evidence="3" id="KW-1185">Reference proteome</keyword>
<evidence type="ECO:0000313" key="3">
    <source>
        <dbReference type="Proteomes" id="UP001207294"/>
    </source>
</evidence>
<keyword evidence="1" id="KW-0732">Signal</keyword>
<proteinExistence type="predicted"/>
<accession>A0ABT3BS35</accession>
<evidence type="ECO:0000256" key="1">
    <source>
        <dbReference type="SAM" id="SignalP"/>
    </source>
</evidence>
<dbReference type="GeneID" id="93560539"/>
<dbReference type="RefSeq" id="WP_117181204.1">
    <property type="nucleotide sequence ID" value="NZ_JAFGZD010000003.1"/>
</dbReference>